<name>A0A840Q0I9_URETH</name>
<evidence type="ECO:0000313" key="1">
    <source>
        <dbReference type="EMBL" id="MBB5148586.1"/>
    </source>
</evidence>
<protein>
    <recommendedName>
        <fullName evidence="3">YvrJ family protein</fullName>
    </recommendedName>
</protein>
<evidence type="ECO:0008006" key="3">
    <source>
        <dbReference type="Google" id="ProtNLM"/>
    </source>
</evidence>
<evidence type="ECO:0000313" key="2">
    <source>
        <dbReference type="Proteomes" id="UP000557217"/>
    </source>
</evidence>
<sequence>MEQWITLIQELGFPIIISFYLLHRIEAKLEAIYSVLVSLKNINGEKVFER</sequence>
<keyword evidence="2" id="KW-1185">Reference proteome</keyword>
<gene>
    <name evidence="1" type="ORF">HNR36_000972</name>
</gene>
<dbReference type="EMBL" id="JACHGZ010000008">
    <property type="protein sequence ID" value="MBB5148586.1"/>
    <property type="molecule type" value="Genomic_DNA"/>
</dbReference>
<dbReference type="Pfam" id="PF12841">
    <property type="entry name" value="YvrJ"/>
    <property type="match status" value="1"/>
</dbReference>
<dbReference type="InterPro" id="IPR024419">
    <property type="entry name" value="YvrJ"/>
</dbReference>
<proteinExistence type="predicted"/>
<comment type="caution">
    <text evidence="1">The sequence shown here is derived from an EMBL/GenBank/DDBJ whole genome shotgun (WGS) entry which is preliminary data.</text>
</comment>
<dbReference type="AlphaFoldDB" id="A0A840Q0I9"/>
<organism evidence="1 2">
    <name type="scientific">Ureibacillus thermosphaericus</name>
    <dbReference type="NCBI Taxonomy" id="51173"/>
    <lineage>
        <taxon>Bacteria</taxon>
        <taxon>Bacillati</taxon>
        <taxon>Bacillota</taxon>
        <taxon>Bacilli</taxon>
        <taxon>Bacillales</taxon>
        <taxon>Caryophanaceae</taxon>
        <taxon>Ureibacillus</taxon>
    </lineage>
</organism>
<dbReference type="Proteomes" id="UP000557217">
    <property type="component" value="Unassembled WGS sequence"/>
</dbReference>
<dbReference type="RefSeq" id="WP_016838057.1">
    <property type="nucleotide sequence ID" value="NZ_AP018335.1"/>
</dbReference>
<accession>A0A840Q0I9</accession>
<reference evidence="1 2" key="1">
    <citation type="submission" date="2020-08" db="EMBL/GenBank/DDBJ databases">
        <title>Genomic Encyclopedia of Type Strains, Phase IV (KMG-IV): sequencing the most valuable type-strain genomes for metagenomic binning, comparative biology and taxonomic classification.</title>
        <authorList>
            <person name="Goeker M."/>
        </authorList>
    </citation>
    <scope>NUCLEOTIDE SEQUENCE [LARGE SCALE GENOMIC DNA]</scope>
    <source>
        <strain evidence="1 2">DSM 10633</strain>
    </source>
</reference>